<dbReference type="InterPro" id="IPR002227">
    <property type="entry name" value="Tyrosinase_Cu-bd"/>
</dbReference>
<dbReference type="EMBL" id="JANBOI010003046">
    <property type="protein sequence ID" value="KAJ1719061.1"/>
    <property type="molecule type" value="Genomic_DNA"/>
</dbReference>
<organism evidence="5 6">
    <name type="scientific">Coemansia biformis</name>
    <dbReference type="NCBI Taxonomy" id="1286918"/>
    <lineage>
        <taxon>Eukaryota</taxon>
        <taxon>Fungi</taxon>
        <taxon>Fungi incertae sedis</taxon>
        <taxon>Zoopagomycota</taxon>
        <taxon>Kickxellomycotina</taxon>
        <taxon>Kickxellomycetes</taxon>
        <taxon>Kickxellales</taxon>
        <taxon>Kickxellaceae</taxon>
        <taxon>Coemansia</taxon>
    </lineage>
</organism>
<dbReference type="AlphaFoldDB" id="A0A9W7XTH6"/>
<keyword evidence="3" id="KW-0732">Signal</keyword>
<feature type="non-terminal residue" evidence="5">
    <location>
        <position position="326"/>
    </location>
</feature>
<dbReference type="OrthoDB" id="6132182at2759"/>
<dbReference type="PROSITE" id="PS00498">
    <property type="entry name" value="TYROSINASE_2"/>
    <property type="match status" value="1"/>
</dbReference>
<dbReference type="GO" id="GO:0046872">
    <property type="term" value="F:metal ion binding"/>
    <property type="evidence" value="ECO:0007669"/>
    <property type="project" value="UniProtKB-KW"/>
</dbReference>
<dbReference type="PANTHER" id="PTHR11474">
    <property type="entry name" value="TYROSINASE FAMILY MEMBER"/>
    <property type="match status" value="1"/>
</dbReference>
<protein>
    <recommendedName>
        <fullName evidence="4">Tyrosinase copper-binding domain-containing protein</fullName>
    </recommendedName>
</protein>
<proteinExistence type="predicted"/>
<dbReference type="InterPro" id="IPR008922">
    <property type="entry name" value="Di-copper_centre_dom_sf"/>
</dbReference>
<dbReference type="GO" id="GO:0016491">
    <property type="term" value="F:oxidoreductase activity"/>
    <property type="evidence" value="ECO:0007669"/>
    <property type="project" value="InterPro"/>
</dbReference>
<evidence type="ECO:0000256" key="3">
    <source>
        <dbReference type="SAM" id="SignalP"/>
    </source>
</evidence>
<sequence>MKLGSIVAGLALALTYHAAGQPVPPPDAAAAVPKCTSISVRKEIRSLSAAEWAAYNSALQKAVADGWINWFGFLHEKIERVIHGNSMFFLAHRNLMADYEAILRGYDPTVVLPYWNTMLDFQSPPSSLALGDSFFGGNGDAANGGCVPNGIANGWNFTYPKPHCLTRIYGQGMSISSWYPPEFVTSILQTSKTYSEFRKRLEGSLHGIVHLSLGGDIRTMHSPLDPVFWSLHGNIDRLYAQWQAADPDNRDFMYDGTYKDGTNVTLNDPIAYTSVRAYELMRLGYGKLCYTYDTIVNANGNAADLLSKKLDTREGQDGKGSQATTP</sequence>
<comment type="caution">
    <text evidence="5">The sequence shown here is derived from an EMBL/GenBank/DDBJ whole genome shotgun (WGS) entry which is preliminary data.</text>
</comment>
<evidence type="ECO:0000259" key="4">
    <source>
        <dbReference type="PROSITE" id="PS00498"/>
    </source>
</evidence>
<name>A0A9W7XTH6_9FUNG</name>
<evidence type="ECO:0000313" key="5">
    <source>
        <dbReference type="EMBL" id="KAJ1719061.1"/>
    </source>
</evidence>
<keyword evidence="6" id="KW-1185">Reference proteome</keyword>
<evidence type="ECO:0000256" key="1">
    <source>
        <dbReference type="ARBA" id="ARBA00022723"/>
    </source>
</evidence>
<dbReference type="Proteomes" id="UP001143981">
    <property type="component" value="Unassembled WGS sequence"/>
</dbReference>
<dbReference type="Gene3D" id="1.10.1280.10">
    <property type="entry name" value="Di-copper center containing domain from catechol oxidase"/>
    <property type="match status" value="1"/>
</dbReference>
<reference evidence="5" key="1">
    <citation type="submission" date="2022-07" db="EMBL/GenBank/DDBJ databases">
        <title>Phylogenomic reconstructions and comparative analyses of Kickxellomycotina fungi.</title>
        <authorList>
            <person name="Reynolds N.K."/>
            <person name="Stajich J.E."/>
            <person name="Barry K."/>
            <person name="Grigoriev I.V."/>
            <person name="Crous P."/>
            <person name="Smith M.E."/>
        </authorList>
    </citation>
    <scope>NUCLEOTIDE SEQUENCE</scope>
    <source>
        <strain evidence="5">BCRC 34381</strain>
    </source>
</reference>
<accession>A0A9W7XTH6</accession>
<dbReference type="SUPFAM" id="SSF48056">
    <property type="entry name" value="Di-copper centre-containing domain"/>
    <property type="match status" value="1"/>
</dbReference>
<evidence type="ECO:0000313" key="6">
    <source>
        <dbReference type="Proteomes" id="UP001143981"/>
    </source>
</evidence>
<dbReference type="PANTHER" id="PTHR11474:SF126">
    <property type="entry name" value="TYROSINASE-LIKE PROTEIN TYR-1-RELATED"/>
    <property type="match status" value="1"/>
</dbReference>
<feature type="domain" description="Tyrosinase copper-binding" evidence="4">
    <location>
        <begin position="225"/>
        <end position="236"/>
    </location>
</feature>
<dbReference type="InterPro" id="IPR050316">
    <property type="entry name" value="Tyrosinase/Hemocyanin"/>
</dbReference>
<dbReference type="Pfam" id="PF00264">
    <property type="entry name" value="Tyrosinase"/>
    <property type="match status" value="1"/>
</dbReference>
<feature type="chain" id="PRO_5040803223" description="Tyrosinase copper-binding domain-containing protein" evidence="3">
    <location>
        <begin position="21"/>
        <end position="326"/>
    </location>
</feature>
<gene>
    <name evidence="5" type="ORF">LPJ61_006393</name>
</gene>
<keyword evidence="1" id="KW-0479">Metal-binding</keyword>
<evidence type="ECO:0000256" key="2">
    <source>
        <dbReference type="ARBA" id="ARBA00023008"/>
    </source>
</evidence>
<dbReference type="PRINTS" id="PR00092">
    <property type="entry name" value="TYROSINASE"/>
</dbReference>
<feature type="signal peptide" evidence="3">
    <location>
        <begin position="1"/>
        <end position="20"/>
    </location>
</feature>
<keyword evidence="2" id="KW-0186">Copper</keyword>